<evidence type="ECO:0000256" key="4">
    <source>
        <dbReference type="ARBA" id="ARBA00023136"/>
    </source>
</evidence>
<accession>A0A4Q7J183</accession>
<dbReference type="AlphaFoldDB" id="A0A4Q7J183"/>
<evidence type="ECO:0000313" key="9">
    <source>
        <dbReference type="Proteomes" id="UP000292003"/>
    </source>
</evidence>
<evidence type="ECO:0000313" key="8">
    <source>
        <dbReference type="EMBL" id="RZQ60342.1"/>
    </source>
</evidence>
<keyword evidence="4 6" id="KW-0472">Membrane</keyword>
<keyword evidence="5" id="KW-0046">Antibiotic resistance</keyword>
<dbReference type="Pfam" id="PF01061">
    <property type="entry name" value="ABC2_membrane"/>
    <property type="match status" value="1"/>
</dbReference>
<reference evidence="8 9" key="1">
    <citation type="submission" date="2019-02" db="EMBL/GenBank/DDBJ databases">
        <title>Draft genome sequence of Amycolatopsis sp. 8-3EHSu isolated from roots of Suaeda maritima.</title>
        <authorList>
            <person name="Duangmal K."/>
            <person name="Chantavorakit T."/>
        </authorList>
    </citation>
    <scope>NUCLEOTIDE SEQUENCE [LARGE SCALE GENOMIC DNA]</scope>
    <source>
        <strain evidence="8 9">8-3EHSu</strain>
    </source>
</reference>
<name>A0A4Q7J183_9PSEU</name>
<evidence type="ECO:0000256" key="2">
    <source>
        <dbReference type="ARBA" id="ARBA00022692"/>
    </source>
</evidence>
<dbReference type="GO" id="GO:0046677">
    <property type="term" value="P:response to antibiotic"/>
    <property type="evidence" value="ECO:0007669"/>
    <property type="project" value="UniProtKB-KW"/>
</dbReference>
<feature type="transmembrane region" description="Helical" evidence="6">
    <location>
        <begin position="20"/>
        <end position="39"/>
    </location>
</feature>
<feature type="transmembrane region" description="Helical" evidence="6">
    <location>
        <begin position="164"/>
        <end position="182"/>
    </location>
</feature>
<dbReference type="RefSeq" id="WP_130478730.1">
    <property type="nucleotide sequence ID" value="NZ_SFCC01000017.1"/>
</dbReference>
<feature type="transmembrane region" description="Helical" evidence="6">
    <location>
        <begin position="96"/>
        <end position="118"/>
    </location>
</feature>
<dbReference type="InterPro" id="IPR051784">
    <property type="entry name" value="Nod_factor_ABC_transporter"/>
</dbReference>
<feature type="transmembrane region" description="Helical" evidence="6">
    <location>
        <begin position="130"/>
        <end position="152"/>
    </location>
</feature>
<evidence type="ECO:0000256" key="6">
    <source>
        <dbReference type="SAM" id="Phobius"/>
    </source>
</evidence>
<dbReference type="GO" id="GO:0043190">
    <property type="term" value="C:ATP-binding cassette (ABC) transporter complex"/>
    <property type="evidence" value="ECO:0007669"/>
    <property type="project" value="InterPro"/>
</dbReference>
<keyword evidence="3 6" id="KW-1133">Transmembrane helix</keyword>
<dbReference type="PANTHER" id="PTHR43229:SF2">
    <property type="entry name" value="NODULATION PROTEIN J"/>
    <property type="match status" value="1"/>
</dbReference>
<dbReference type="OrthoDB" id="63188at2"/>
<evidence type="ECO:0000256" key="3">
    <source>
        <dbReference type="ARBA" id="ARBA00022989"/>
    </source>
</evidence>
<keyword evidence="9" id="KW-1185">Reference proteome</keyword>
<feature type="transmembrane region" description="Helical" evidence="6">
    <location>
        <begin position="51"/>
        <end position="75"/>
    </location>
</feature>
<feature type="domain" description="ABC-2 type transporter transmembrane" evidence="7">
    <location>
        <begin position="8"/>
        <end position="206"/>
    </location>
</feature>
<sequence>MSLTYLTLEIRRTFRSTRYVVLAVAFPVVLFLLQANVFLQGETPHREQLAGVFMVNMMVYGAFGAALTGGGRLALERAGGWQRQLRLTPLSGGGYLGGKTLAGMLVTLPALILVPVVGVLVEGVSLDPAGWVRVVAGSWLGAIPLVLLGLVIGQFATPDSMQGISILVMMVFGFAGGLFVPIDAMPDWLREVSPVLPTYWLTQIGRGAVTADLSVDLLGAAAVLAGWTVVLGAIVVRRYRRDSARG</sequence>
<evidence type="ECO:0000256" key="5">
    <source>
        <dbReference type="ARBA" id="ARBA00023251"/>
    </source>
</evidence>
<evidence type="ECO:0000259" key="7">
    <source>
        <dbReference type="Pfam" id="PF01061"/>
    </source>
</evidence>
<feature type="transmembrane region" description="Helical" evidence="6">
    <location>
        <begin position="217"/>
        <end position="236"/>
    </location>
</feature>
<dbReference type="GO" id="GO:0140359">
    <property type="term" value="F:ABC-type transporter activity"/>
    <property type="evidence" value="ECO:0007669"/>
    <property type="project" value="InterPro"/>
</dbReference>
<organism evidence="8 9">
    <name type="scientific">Amycolatopsis suaedae</name>
    <dbReference type="NCBI Taxonomy" id="2510978"/>
    <lineage>
        <taxon>Bacteria</taxon>
        <taxon>Bacillati</taxon>
        <taxon>Actinomycetota</taxon>
        <taxon>Actinomycetes</taxon>
        <taxon>Pseudonocardiales</taxon>
        <taxon>Pseudonocardiaceae</taxon>
        <taxon>Amycolatopsis</taxon>
    </lineage>
</organism>
<dbReference type="EMBL" id="SFCC01000017">
    <property type="protein sequence ID" value="RZQ60342.1"/>
    <property type="molecule type" value="Genomic_DNA"/>
</dbReference>
<dbReference type="InterPro" id="IPR000412">
    <property type="entry name" value="ABC_2_transport"/>
</dbReference>
<dbReference type="PANTHER" id="PTHR43229">
    <property type="entry name" value="NODULATION PROTEIN J"/>
    <property type="match status" value="1"/>
</dbReference>
<dbReference type="Proteomes" id="UP000292003">
    <property type="component" value="Unassembled WGS sequence"/>
</dbReference>
<gene>
    <name evidence="8" type="ORF">EWH70_28990</name>
</gene>
<proteinExistence type="predicted"/>
<protein>
    <submittedName>
        <fullName evidence="8">ABC transporter permease</fullName>
    </submittedName>
</protein>
<keyword evidence="2 6" id="KW-0812">Transmembrane</keyword>
<dbReference type="InterPro" id="IPR013525">
    <property type="entry name" value="ABC2_TM"/>
</dbReference>
<dbReference type="PIRSF" id="PIRSF006648">
    <property type="entry name" value="DrrB"/>
    <property type="match status" value="1"/>
</dbReference>
<evidence type="ECO:0000256" key="1">
    <source>
        <dbReference type="ARBA" id="ARBA00004141"/>
    </source>
</evidence>
<comment type="subcellular location">
    <subcellularLocation>
        <location evidence="1">Membrane</location>
        <topology evidence="1">Multi-pass membrane protein</topology>
    </subcellularLocation>
</comment>
<comment type="caution">
    <text evidence="8">The sequence shown here is derived from an EMBL/GenBank/DDBJ whole genome shotgun (WGS) entry which is preliminary data.</text>
</comment>